<feature type="compositionally biased region" description="Low complexity" evidence="4">
    <location>
        <begin position="1"/>
        <end position="18"/>
    </location>
</feature>
<reference evidence="7" key="1">
    <citation type="journal article" date="2019" name="Int. J. Syst. Evol. Microbiol.">
        <title>The Global Catalogue of Microorganisms (GCM) 10K type strain sequencing project: providing services to taxonomists for standard genome sequencing and annotation.</title>
        <authorList>
            <consortium name="The Broad Institute Genomics Platform"/>
            <consortium name="The Broad Institute Genome Sequencing Center for Infectious Disease"/>
            <person name="Wu L."/>
            <person name="Ma J."/>
        </authorList>
    </citation>
    <scope>NUCLEOTIDE SEQUENCE [LARGE SCALE GENOMIC DNA]</scope>
    <source>
        <strain evidence="7">JCM 18063</strain>
    </source>
</reference>
<dbReference type="Pfam" id="PF01872">
    <property type="entry name" value="RibD_C"/>
    <property type="match status" value="1"/>
</dbReference>
<dbReference type="InterPro" id="IPR050765">
    <property type="entry name" value="Riboflavin_Biosynth_HTPR"/>
</dbReference>
<feature type="region of interest" description="Disordered" evidence="4">
    <location>
        <begin position="1"/>
        <end position="20"/>
    </location>
</feature>
<keyword evidence="7" id="KW-1185">Reference proteome</keyword>
<gene>
    <name evidence="6" type="ORF">GCM10023216_18920</name>
</gene>
<comment type="pathway">
    <text evidence="1">Cofactor biosynthesis; riboflavin biosynthesis.</text>
</comment>
<comment type="caution">
    <text evidence="6">The sequence shown here is derived from an EMBL/GenBank/DDBJ whole genome shotgun (WGS) entry which is preliminary data.</text>
</comment>
<dbReference type="PANTHER" id="PTHR38011:SF7">
    <property type="entry name" value="2,5-DIAMINO-6-RIBOSYLAMINO-4(3H)-PYRIMIDINONE 5'-PHOSPHATE REDUCTASE"/>
    <property type="match status" value="1"/>
</dbReference>
<accession>A0ABP8YHL2</accession>
<organism evidence="6 7">
    <name type="scientific">Isoptericola chiayiensis</name>
    <dbReference type="NCBI Taxonomy" id="579446"/>
    <lineage>
        <taxon>Bacteria</taxon>
        <taxon>Bacillati</taxon>
        <taxon>Actinomycetota</taxon>
        <taxon>Actinomycetes</taxon>
        <taxon>Micrococcales</taxon>
        <taxon>Promicromonosporaceae</taxon>
        <taxon>Isoptericola</taxon>
    </lineage>
</organism>
<dbReference type="PANTHER" id="PTHR38011">
    <property type="entry name" value="DIHYDROFOLATE REDUCTASE FAMILY PROTEIN (AFU_ORTHOLOGUE AFUA_8G06820)"/>
    <property type="match status" value="1"/>
</dbReference>
<evidence type="ECO:0000313" key="7">
    <source>
        <dbReference type="Proteomes" id="UP001500956"/>
    </source>
</evidence>
<dbReference type="Gene3D" id="3.40.430.10">
    <property type="entry name" value="Dihydrofolate Reductase, subunit A"/>
    <property type="match status" value="1"/>
</dbReference>
<protein>
    <submittedName>
        <fullName evidence="6">Dihydrofolate reductase family protein</fullName>
    </submittedName>
</protein>
<dbReference type="Proteomes" id="UP001500956">
    <property type="component" value="Unassembled WGS sequence"/>
</dbReference>
<dbReference type="InterPro" id="IPR002734">
    <property type="entry name" value="RibDG_C"/>
</dbReference>
<dbReference type="InterPro" id="IPR024072">
    <property type="entry name" value="DHFR-like_dom_sf"/>
</dbReference>
<evidence type="ECO:0000256" key="1">
    <source>
        <dbReference type="ARBA" id="ARBA00005104"/>
    </source>
</evidence>
<name>A0ABP8YHL2_9MICO</name>
<feature type="domain" description="Bacterial bifunctional deaminase-reductase C-terminal" evidence="5">
    <location>
        <begin position="37"/>
        <end position="222"/>
    </location>
</feature>
<dbReference type="RefSeq" id="WP_172149863.1">
    <property type="nucleotide sequence ID" value="NZ_BAABID010000008.1"/>
</dbReference>
<evidence type="ECO:0000256" key="4">
    <source>
        <dbReference type="SAM" id="MobiDB-lite"/>
    </source>
</evidence>
<evidence type="ECO:0000313" key="6">
    <source>
        <dbReference type="EMBL" id="GAA4727891.1"/>
    </source>
</evidence>
<evidence type="ECO:0000256" key="2">
    <source>
        <dbReference type="ARBA" id="ARBA00022857"/>
    </source>
</evidence>
<sequence>MSSDTPALRLLAPTTADLPPDPAEETLAELYRPAAARHLRVNMVATADGGAWGADGRSGTINDATDARVFRVLRALADVVLVGAGTARDEGYTALERPAGLEHLAASPLELALVTRSGEVPDRVRHGARAPWVVTGQAGGDRARSGVGDDRVLVCPAGADGVDLRTAVDRLAELGMRHVLSEGGPHLLGALLAAGAVDELCVTTTPVVVGPGPGRIVAGDAGPGTPDARSDARLGHLLLGPAGTLVARWELRGGPGSQHDAPVP</sequence>
<evidence type="ECO:0000256" key="3">
    <source>
        <dbReference type="ARBA" id="ARBA00023002"/>
    </source>
</evidence>
<proteinExistence type="predicted"/>
<keyword evidence="3" id="KW-0560">Oxidoreductase</keyword>
<dbReference type="SUPFAM" id="SSF53597">
    <property type="entry name" value="Dihydrofolate reductase-like"/>
    <property type="match status" value="1"/>
</dbReference>
<dbReference type="EMBL" id="BAABID010000008">
    <property type="protein sequence ID" value="GAA4727891.1"/>
    <property type="molecule type" value="Genomic_DNA"/>
</dbReference>
<keyword evidence="2" id="KW-0521">NADP</keyword>
<evidence type="ECO:0000259" key="5">
    <source>
        <dbReference type="Pfam" id="PF01872"/>
    </source>
</evidence>